<dbReference type="VEuPathDB" id="FungiDB:ASPSYDRAFT_27962"/>
<feature type="chain" id="PRO_5011978992" evidence="1">
    <location>
        <begin position="26"/>
        <end position="163"/>
    </location>
</feature>
<sequence>MHLQNLSLPVLALLLAAVSITQTNALSWEISQWTGSQCGGKLTRDHLMPDTPNVGSCPETGMSCVSFGDSHSFHSRRLPGGKYTTLYVYAYANTGCTGNFVSYAIRRDLSCMNVNTGGNVGSLGYRVSLCGPPGKRDGDGIEESFIEIGDEDVNEDRVVEIDA</sequence>
<dbReference type="Proteomes" id="UP000184356">
    <property type="component" value="Unassembled WGS sequence"/>
</dbReference>
<dbReference type="EMBL" id="KV878583">
    <property type="protein sequence ID" value="OJJ62313.1"/>
    <property type="molecule type" value="Genomic_DNA"/>
</dbReference>
<name>A0A1L9TSR6_9EURO</name>
<feature type="signal peptide" evidence="1">
    <location>
        <begin position="1"/>
        <end position="25"/>
    </location>
</feature>
<proteinExistence type="predicted"/>
<dbReference type="RefSeq" id="XP_040706119.1">
    <property type="nucleotide sequence ID" value="XM_040844459.1"/>
</dbReference>
<accession>A0A1L9TSR6</accession>
<dbReference type="GeneID" id="63760532"/>
<organism evidence="2 3">
    <name type="scientific">Aspergillus sydowii CBS 593.65</name>
    <dbReference type="NCBI Taxonomy" id="1036612"/>
    <lineage>
        <taxon>Eukaryota</taxon>
        <taxon>Fungi</taxon>
        <taxon>Dikarya</taxon>
        <taxon>Ascomycota</taxon>
        <taxon>Pezizomycotina</taxon>
        <taxon>Eurotiomycetes</taxon>
        <taxon>Eurotiomycetidae</taxon>
        <taxon>Eurotiales</taxon>
        <taxon>Aspergillaceae</taxon>
        <taxon>Aspergillus</taxon>
        <taxon>Aspergillus subgen. Nidulantes</taxon>
    </lineage>
</organism>
<dbReference type="AlphaFoldDB" id="A0A1L9TSR6"/>
<gene>
    <name evidence="2" type="ORF">ASPSYDRAFT_27962</name>
</gene>
<evidence type="ECO:0000256" key="1">
    <source>
        <dbReference type="SAM" id="SignalP"/>
    </source>
</evidence>
<keyword evidence="3" id="KW-1185">Reference proteome</keyword>
<keyword evidence="1" id="KW-0732">Signal</keyword>
<evidence type="ECO:0000313" key="2">
    <source>
        <dbReference type="EMBL" id="OJJ62313.1"/>
    </source>
</evidence>
<evidence type="ECO:0000313" key="3">
    <source>
        <dbReference type="Proteomes" id="UP000184356"/>
    </source>
</evidence>
<protein>
    <submittedName>
        <fullName evidence="2">Uncharacterized protein</fullName>
    </submittedName>
</protein>
<reference evidence="3" key="1">
    <citation type="journal article" date="2017" name="Genome Biol.">
        <title>Comparative genomics reveals high biological diversity and specific adaptations in the industrially and medically important fungal genus Aspergillus.</title>
        <authorList>
            <person name="de Vries R.P."/>
            <person name="Riley R."/>
            <person name="Wiebenga A."/>
            <person name="Aguilar-Osorio G."/>
            <person name="Amillis S."/>
            <person name="Uchima C.A."/>
            <person name="Anderluh G."/>
            <person name="Asadollahi M."/>
            <person name="Askin M."/>
            <person name="Barry K."/>
            <person name="Battaglia E."/>
            <person name="Bayram O."/>
            <person name="Benocci T."/>
            <person name="Braus-Stromeyer S.A."/>
            <person name="Caldana C."/>
            <person name="Canovas D."/>
            <person name="Cerqueira G.C."/>
            <person name="Chen F."/>
            <person name="Chen W."/>
            <person name="Choi C."/>
            <person name="Clum A."/>
            <person name="Dos Santos R.A."/>
            <person name="Damasio A.R."/>
            <person name="Diallinas G."/>
            <person name="Emri T."/>
            <person name="Fekete E."/>
            <person name="Flipphi M."/>
            <person name="Freyberg S."/>
            <person name="Gallo A."/>
            <person name="Gournas C."/>
            <person name="Habgood R."/>
            <person name="Hainaut M."/>
            <person name="Harispe M.L."/>
            <person name="Henrissat B."/>
            <person name="Hilden K.S."/>
            <person name="Hope R."/>
            <person name="Hossain A."/>
            <person name="Karabika E."/>
            <person name="Karaffa L."/>
            <person name="Karanyi Z."/>
            <person name="Krasevec N."/>
            <person name="Kuo A."/>
            <person name="Kusch H."/>
            <person name="LaButti K."/>
            <person name="Lagendijk E.L."/>
            <person name="Lapidus A."/>
            <person name="Levasseur A."/>
            <person name="Lindquist E."/>
            <person name="Lipzen A."/>
            <person name="Logrieco A.F."/>
            <person name="MacCabe A."/>
            <person name="Maekelae M.R."/>
            <person name="Malavazi I."/>
            <person name="Melin P."/>
            <person name="Meyer V."/>
            <person name="Mielnichuk N."/>
            <person name="Miskei M."/>
            <person name="Molnar A.P."/>
            <person name="Mule G."/>
            <person name="Ngan C.Y."/>
            <person name="Orejas M."/>
            <person name="Orosz E."/>
            <person name="Ouedraogo J.P."/>
            <person name="Overkamp K.M."/>
            <person name="Park H.-S."/>
            <person name="Perrone G."/>
            <person name="Piumi F."/>
            <person name="Punt P.J."/>
            <person name="Ram A.F."/>
            <person name="Ramon A."/>
            <person name="Rauscher S."/>
            <person name="Record E."/>
            <person name="Riano-Pachon D.M."/>
            <person name="Robert V."/>
            <person name="Roehrig J."/>
            <person name="Ruller R."/>
            <person name="Salamov A."/>
            <person name="Salih N.S."/>
            <person name="Samson R.A."/>
            <person name="Sandor E."/>
            <person name="Sanguinetti M."/>
            <person name="Schuetze T."/>
            <person name="Sepcic K."/>
            <person name="Shelest E."/>
            <person name="Sherlock G."/>
            <person name="Sophianopoulou V."/>
            <person name="Squina F.M."/>
            <person name="Sun H."/>
            <person name="Susca A."/>
            <person name="Todd R.B."/>
            <person name="Tsang A."/>
            <person name="Unkles S.E."/>
            <person name="van de Wiele N."/>
            <person name="van Rossen-Uffink D."/>
            <person name="Oliveira J.V."/>
            <person name="Vesth T.C."/>
            <person name="Visser J."/>
            <person name="Yu J.-H."/>
            <person name="Zhou M."/>
            <person name="Andersen M.R."/>
            <person name="Archer D.B."/>
            <person name="Baker S.E."/>
            <person name="Benoit I."/>
            <person name="Brakhage A.A."/>
            <person name="Braus G.H."/>
            <person name="Fischer R."/>
            <person name="Frisvad J.C."/>
            <person name="Goldman G.H."/>
            <person name="Houbraken J."/>
            <person name="Oakley B."/>
            <person name="Pocsi I."/>
            <person name="Scazzocchio C."/>
            <person name="Seiboth B."/>
            <person name="vanKuyk P.A."/>
            <person name="Wortman J."/>
            <person name="Dyer P.S."/>
            <person name="Grigoriev I.V."/>
        </authorList>
    </citation>
    <scope>NUCLEOTIDE SEQUENCE [LARGE SCALE GENOMIC DNA]</scope>
    <source>
        <strain evidence="3">CBS 593.65</strain>
    </source>
</reference>